<feature type="domain" description="HTH iclR-type" evidence="1">
    <location>
        <begin position="20"/>
        <end position="62"/>
    </location>
</feature>
<proteinExistence type="predicted"/>
<dbReference type="InterPro" id="IPR000600">
    <property type="entry name" value="ROK"/>
</dbReference>
<dbReference type="Pfam" id="PF00480">
    <property type="entry name" value="ROK"/>
    <property type="match status" value="1"/>
</dbReference>
<evidence type="ECO:0000313" key="2">
    <source>
        <dbReference type="EMBL" id="MBB5725810.1"/>
    </source>
</evidence>
<dbReference type="SUPFAM" id="SSF53067">
    <property type="entry name" value="Actin-like ATPase domain"/>
    <property type="match status" value="1"/>
</dbReference>
<gene>
    <name evidence="2" type="ORF">FHS97_001742</name>
</gene>
<dbReference type="Gene3D" id="1.10.10.10">
    <property type="entry name" value="Winged helix-like DNA-binding domain superfamily/Winged helix DNA-binding domain"/>
    <property type="match status" value="1"/>
</dbReference>
<sequence length="376" mass="38964">MRHLSPQPLSVPVSAGGRQLLDLVFKSDGISQAALTRRLGLAQPTVARLLQGFVANGLIRLDARRVDRPGHPSVIARIVPDFAASLGAAILGDAVSLILIDCAGNVVGSRRRAVSEPTRAAVVATLLSFRDELIEEAGIDSARIIGLGVGISAFFTGEAGQMVGPPSLDDWTGTEPTDLLEDALGLPVTVENDGAAGATGESLFGIGRTVRDFAYLHLTNGFGGGIISDGRLFRGARGNAGEFGGVWTIGHMGYPNLNRLRTLVDEAGAAFGSVEEMLAAIDATTSGVEAWLEEAAPAFSALIAMLGYVIDPTAVVIGGRLPPAIADLLVARIAVPRAPNRHDIAPPPPQVVRSELTGDAVALGAAVMPIQRAFLA</sequence>
<keyword evidence="2" id="KW-0808">Transferase</keyword>
<evidence type="ECO:0000259" key="1">
    <source>
        <dbReference type="Pfam" id="PF09339"/>
    </source>
</evidence>
<dbReference type="CDD" id="cd23763">
    <property type="entry name" value="ASKHA_ATPase_ROK"/>
    <property type="match status" value="1"/>
</dbReference>
<dbReference type="PANTHER" id="PTHR18964">
    <property type="entry name" value="ROK (REPRESSOR, ORF, KINASE) FAMILY"/>
    <property type="match status" value="1"/>
</dbReference>
<dbReference type="Gene3D" id="3.30.420.40">
    <property type="match status" value="2"/>
</dbReference>
<reference evidence="2 3" key="1">
    <citation type="submission" date="2020-08" db="EMBL/GenBank/DDBJ databases">
        <title>Genomic Encyclopedia of Type Strains, Phase IV (KMG-IV): sequencing the most valuable type-strain genomes for metagenomic binning, comparative biology and taxonomic classification.</title>
        <authorList>
            <person name="Goeker M."/>
        </authorList>
    </citation>
    <scope>NUCLEOTIDE SEQUENCE [LARGE SCALE GENOMIC DNA]</scope>
    <source>
        <strain evidence="2 3">DSM 101535</strain>
    </source>
</reference>
<dbReference type="Pfam" id="PF09339">
    <property type="entry name" value="HTH_IclR"/>
    <property type="match status" value="1"/>
</dbReference>
<keyword evidence="3" id="KW-1185">Reference proteome</keyword>
<dbReference type="InterPro" id="IPR043129">
    <property type="entry name" value="ATPase_NBD"/>
</dbReference>
<dbReference type="InterPro" id="IPR036390">
    <property type="entry name" value="WH_DNA-bd_sf"/>
</dbReference>
<dbReference type="Proteomes" id="UP000560131">
    <property type="component" value="Unassembled WGS sequence"/>
</dbReference>
<accession>A0ABR6N4V9</accession>
<dbReference type="InterPro" id="IPR036388">
    <property type="entry name" value="WH-like_DNA-bd_sf"/>
</dbReference>
<organism evidence="2 3">
    <name type="scientific">Sphingomonas endophytica</name>
    <dbReference type="NCBI Taxonomy" id="869719"/>
    <lineage>
        <taxon>Bacteria</taxon>
        <taxon>Pseudomonadati</taxon>
        <taxon>Pseudomonadota</taxon>
        <taxon>Alphaproteobacteria</taxon>
        <taxon>Sphingomonadales</taxon>
        <taxon>Sphingomonadaceae</taxon>
        <taxon>Sphingomonas</taxon>
    </lineage>
</organism>
<dbReference type="SUPFAM" id="SSF46785">
    <property type="entry name" value="Winged helix' DNA-binding domain"/>
    <property type="match status" value="1"/>
</dbReference>
<evidence type="ECO:0000313" key="3">
    <source>
        <dbReference type="Proteomes" id="UP000560131"/>
    </source>
</evidence>
<dbReference type="PANTHER" id="PTHR18964:SF169">
    <property type="entry name" value="N-ACETYLMANNOSAMINE KINASE"/>
    <property type="match status" value="1"/>
</dbReference>
<dbReference type="GO" id="GO:0016301">
    <property type="term" value="F:kinase activity"/>
    <property type="evidence" value="ECO:0007669"/>
    <property type="project" value="UniProtKB-KW"/>
</dbReference>
<dbReference type="RefSeq" id="WP_184035857.1">
    <property type="nucleotide sequence ID" value="NZ_BAABAR010000003.1"/>
</dbReference>
<comment type="caution">
    <text evidence="2">The sequence shown here is derived from an EMBL/GenBank/DDBJ whole genome shotgun (WGS) entry which is preliminary data.</text>
</comment>
<dbReference type="EMBL" id="JACIJN010000005">
    <property type="protein sequence ID" value="MBB5725810.1"/>
    <property type="molecule type" value="Genomic_DNA"/>
</dbReference>
<keyword evidence="2" id="KW-0418">Kinase</keyword>
<dbReference type="InterPro" id="IPR005471">
    <property type="entry name" value="Tscrpt_reg_IclR_N"/>
</dbReference>
<protein>
    <submittedName>
        <fullName evidence="2">NBD/HSP70 family sugar kinase</fullName>
    </submittedName>
</protein>
<name>A0ABR6N4V9_9SPHN</name>